<feature type="transmembrane region" description="Helical" evidence="2">
    <location>
        <begin position="237"/>
        <end position="267"/>
    </location>
</feature>
<name>A0A7G6YD58_9MICO</name>
<dbReference type="PROSITE" id="PS50244">
    <property type="entry name" value="S5A_REDUCTASE"/>
    <property type="match status" value="1"/>
</dbReference>
<protein>
    <submittedName>
        <fullName evidence="3">DUF1295 domain-containing protein</fullName>
    </submittedName>
</protein>
<evidence type="ECO:0000313" key="3">
    <source>
        <dbReference type="EMBL" id="QNE36423.1"/>
    </source>
</evidence>
<evidence type="ECO:0000256" key="2">
    <source>
        <dbReference type="SAM" id="Phobius"/>
    </source>
</evidence>
<accession>A0A7G6YD58</accession>
<dbReference type="Gene3D" id="1.20.120.1630">
    <property type="match status" value="1"/>
</dbReference>
<dbReference type="Proteomes" id="UP000515511">
    <property type="component" value="Chromosome"/>
</dbReference>
<dbReference type="PANTHER" id="PTHR32251">
    <property type="entry name" value="3-OXO-5-ALPHA-STEROID 4-DEHYDROGENASE"/>
    <property type="match status" value="1"/>
</dbReference>
<evidence type="ECO:0000256" key="1">
    <source>
        <dbReference type="SAM" id="MobiDB-lite"/>
    </source>
</evidence>
<dbReference type="KEGG" id="lse:F1C12_15765"/>
<evidence type="ECO:0000313" key="4">
    <source>
        <dbReference type="Proteomes" id="UP000515511"/>
    </source>
</evidence>
<dbReference type="AlphaFoldDB" id="A0A7G6YD58"/>
<gene>
    <name evidence="3" type="ORF">F1C12_15765</name>
</gene>
<dbReference type="PANTHER" id="PTHR32251:SF17">
    <property type="entry name" value="STEROID 5-ALPHA REDUCTASE C-TERMINAL DOMAIN-CONTAINING PROTEIN"/>
    <property type="match status" value="1"/>
</dbReference>
<dbReference type="InterPro" id="IPR010721">
    <property type="entry name" value="UstE-like"/>
</dbReference>
<sequence>MHHATPGSRLSSPRLCRGTIGRKSFSGRRRPSTIRWRTTRCASRRCCGRCAGCCERPGRSMERGRDSTKSPCGSTTPSWSGVPLMSSTDRPGPRATLTAANVLGAVAAAFLVFGPLSVATPERAWLVVGCSLVYVLRVIVTTYVTVQRPVGYPEAALVGGWMLVIHVTMGLVAMHVPGPLDGWTILGIALYVFGSWMNTFSELQRRAWKARPENRGHLYTRGLFAWCRHPNYLGDTLLFTGFAAITGSWVALVIPAIMAVGFVFAAVPALDRRLRAHYGDEFDQWAQKTARYIPLVW</sequence>
<feature type="compositionally biased region" description="Basic and acidic residues" evidence="1">
    <location>
        <begin position="58"/>
        <end position="68"/>
    </location>
</feature>
<keyword evidence="2" id="KW-1133">Transmembrane helix</keyword>
<dbReference type="Pfam" id="PF06966">
    <property type="entry name" value="DUF1295"/>
    <property type="match status" value="1"/>
</dbReference>
<organism evidence="3 4">
    <name type="scientific">Leifsonia shinshuensis</name>
    <dbReference type="NCBI Taxonomy" id="150026"/>
    <lineage>
        <taxon>Bacteria</taxon>
        <taxon>Bacillati</taxon>
        <taxon>Actinomycetota</taxon>
        <taxon>Actinomycetes</taxon>
        <taxon>Micrococcales</taxon>
        <taxon>Microbacteriaceae</taxon>
        <taxon>Leifsonia</taxon>
    </lineage>
</organism>
<keyword evidence="2" id="KW-0472">Membrane</keyword>
<proteinExistence type="predicted"/>
<reference evidence="4" key="1">
    <citation type="submission" date="2019-09" db="EMBL/GenBank/DDBJ databases">
        <title>Antimicrobial potential of Antarctic Bacteria.</title>
        <authorList>
            <person name="Benaud N."/>
            <person name="Edwards R.J."/>
            <person name="Ferrari B.C."/>
        </authorList>
    </citation>
    <scope>NUCLEOTIDE SEQUENCE [LARGE SCALE GENOMIC DNA]</scope>
    <source>
        <strain evidence="4">INR9</strain>
    </source>
</reference>
<feature type="transmembrane region" description="Helical" evidence="2">
    <location>
        <begin position="95"/>
        <end position="118"/>
    </location>
</feature>
<feature type="compositionally biased region" description="Polar residues" evidence="1">
    <location>
        <begin position="69"/>
        <end position="89"/>
    </location>
</feature>
<feature type="transmembrane region" description="Helical" evidence="2">
    <location>
        <begin position="124"/>
        <end position="144"/>
    </location>
</feature>
<dbReference type="EMBL" id="CP043641">
    <property type="protein sequence ID" value="QNE36423.1"/>
    <property type="molecule type" value="Genomic_DNA"/>
</dbReference>
<keyword evidence="2" id="KW-0812">Transmembrane</keyword>
<dbReference type="GO" id="GO:0016020">
    <property type="term" value="C:membrane"/>
    <property type="evidence" value="ECO:0007669"/>
    <property type="project" value="TreeGrafter"/>
</dbReference>
<feature type="region of interest" description="Disordered" evidence="1">
    <location>
        <begin position="58"/>
        <end position="91"/>
    </location>
</feature>
<feature type="transmembrane region" description="Helical" evidence="2">
    <location>
        <begin position="182"/>
        <end position="201"/>
    </location>
</feature>
<feature type="transmembrane region" description="Helical" evidence="2">
    <location>
        <begin position="156"/>
        <end position="176"/>
    </location>
</feature>
<feature type="region of interest" description="Disordered" evidence="1">
    <location>
        <begin position="1"/>
        <end position="31"/>
    </location>
</feature>